<sequence>MKKLLFILAALCLTASWSFAQEQRIDPPRNIKQAPGANYVLLSDGPGNFQIVPAASLPGGGGGDVITNFTYNGSDLTITTDQDVFAVNVDAGTVETTVPISINGTAYPSGTDIQVILGAIGTAIDNIGLVDNGDGTYTFTDTDGSTVTINTGGGGATVTASNGLNDQDATSDVDVELGGTMERNTEVLGANFNLDWQTFTNYRVRDLQGQFLAETDTLGGTKGSLLIQPSGQTMRMNNYTLGVKADVYTNIAGAATMRYSQLDNSYPSIVNVSAGGIEISRKATADTSGLFFTGDSARIFTTLPLDFRSNSGISFFGGKYAMPDATPGSGQKVVVWNSGTPSFQDYSAGSSGSAPTISSITGGGATIMVKYTGTAPTLSGSSGNWTITVPSGTILDWFRWNGNNSFLTAGGDMNITVQWVGVSFNTSQADAVIPDITLVERTTTLNQQLDVQGAGWNVTCPNAGIGGGATTSVISGLNGFGGDWTVIGEF</sequence>
<dbReference type="STRING" id="1524460.IX84_21985"/>
<organism evidence="2 3">
    <name type="scientific">Phaeodactylibacter xiamenensis</name>
    <dbReference type="NCBI Taxonomy" id="1524460"/>
    <lineage>
        <taxon>Bacteria</taxon>
        <taxon>Pseudomonadati</taxon>
        <taxon>Bacteroidota</taxon>
        <taxon>Saprospiria</taxon>
        <taxon>Saprospirales</taxon>
        <taxon>Haliscomenobacteraceae</taxon>
        <taxon>Phaeodactylibacter</taxon>
    </lineage>
</organism>
<feature type="signal peptide" evidence="1">
    <location>
        <begin position="1"/>
        <end position="20"/>
    </location>
</feature>
<accession>A0A098S5G8</accession>
<proteinExistence type="predicted"/>
<dbReference type="AlphaFoldDB" id="A0A098S5G8"/>
<evidence type="ECO:0000256" key="1">
    <source>
        <dbReference type="SAM" id="SignalP"/>
    </source>
</evidence>
<gene>
    <name evidence="2" type="ORF">IX84_21985</name>
</gene>
<comment type="caution">
    <text evidence="2">The sequence shown here is derived from an EMBL/GenBank/DDBJ whole genome shotgun (WGS) entry which is preliminary data.</text>
</comment>
<dbReference type="RefSeq" id="WP_044225312.1">
    <property type="nucleotide sequence ID" value="NZ_JBKAGJ010000026.1"/>
</dbReference>
<evidence type="ECO:0000313" key="2">
    <source>
        <dbReference type="EMBL" id="KGE86452.1"/>
    </source>
</evidence>
<dbReference type="Proteomes" id="UP000029736">
    <property type="component" value="Unassembled WGS sequence"/>
</dbReference>
<evidence type="ECO:0000313" key="3">
    <source>
        <dbReference type="Proteomes" id="UP000029736"/>
    </source>
</evidence>
<protein>
    <submittedName>
        <fullName evidence="2">Uncharacterized protein</fullName>
    </submittedName>
</protein>
<feature type="chain" id="PRO_5001939894" evidence="1">
    <location>
        <begin position="21"/>
        <end position="490"/>
    </location>
</feature>
<name>A0A098S5G8_9BACT</name>
<dbReference type="EMBL" id="JPOS01000079">
    <property type="protein sequence ID" value="KGE86452.1"/>
    <property type="molecule type" value="Genomic_DNA"/>
</dbReference>
<keyword evidence="1" id="KW-0732">Signal</keyword>
<reference evidence="2 3" key="1">
    <citation type="journal article" date="2014" name="Int. J. Syst. Evol. Microbiol.">
        <title>Phaeodactylibacter xiamenensis gen. nov., sp. nov., a member of the family Saprospiraceae isolated from the marine alga Phaeodactylum tricornutum.</title>
        <authorList>
            <person name="Chen Z.Jr."/>
            <person name="Lei X."/>
            <person name="Lai Q."/>
            <person name="Li Y."/>
            <person name="Zhang B."/>
            <person name="Zhang J."/>
            <person name="Zhang H."/>
            <person name="Yang L."/>
            <person name="Zheng W."/>
            <person name="Tian Y."/>
            <person name="Yu Z."/>
            <person name="Xu H.Jr."/>
            <person name="Zheng T."/>
        </authorList>
    </citation>
    <scope>NUCLEOTIDE SEQUENCE [LARGE SCALE GENOMIC DNA]</scope>
    <source>
        <strain evidence="2 3">KD52</strain>
    </source>
</reference>
<keyword evidence="3" id="KW-1185">Reference proteome</keyword>